<evidence type="ECO:0000313" key="9">
    <source>
        <dbReference type="Proteomes" id="UP000504603"/>
    </source>
</evidence>
<dbReference type="PANTHER" id="PTHR48019">
    <property type="entry name" value="SERUM RESPONSE FACTOR HOMOLOG"/>
    <property type="match status" value="1"/>
</dbReference>
<dbReference type="PROSITE" id="PS50066">
    <property type="entry name" value="MADS_BOX_2"/>
    <property type="match status" value="1"/>
</dbReference>
<keyword evidence="4" id="KW-0804">Transcription</keyword>
<proteinExistence type="predicted"/>
<dbReference type="CDD" id="cd00265">
    <property type="entry name" value="MADS_MEF2_like"/>
    <property type="match status" value="1"/>
</dbReference>
<dbReference type="GO" id="GO:0009791">
    <property type="term" value="P:post-embryonic development"/>
    <property type="evidence" value="ECO:0007669"/>
    <property type="project" value="UniProtKB-ARBA"/>
</dbReference>
<sequence length="234" mass="26648">MGRGKIEIKRIENTTNRQVTFCKRRNGLLKKAYELSVLCDAEVALIVFSTRGRLYEYANNSVRGTIERYKKAFADSSNSGLSVEEANVQFYQQEASKLKRQIREIQNSNRHIVGEALSSLSLKDLKSLEGRLERGITKVRAKKNETLCAEMEFMQKREMELQNHNNYLRAQIGEHERIRQQQMQYESAATQYDENENRGYGAAAAVAAAAVGLMDSDNNHYGHAQDHLTALQLV</sequence>
<gene>
    <name evidence="10" type="primary">LOC111017982</name>
</gene>
<dbReference type="Pfam" id="PF01486">
    <property type="entry name" value="K-box"/>
    <property type="match status" value="1"/>
</dbReference>
<feature type="domain" description="K-box" evidence="8">
    <location>
        <begin position="88"/>
        <end position="178"/>
    </location>
</feature>
<dbReference type="InterPro" id="IPR036879">
    <property type="entry name" value="TF_MADSbox_sf"/>
</dbReference>
<dbReference type="Proteomes" id="UP000504603">
    <property type="component" value="Unplaced"/>
</dbReference>
<dbReference type="RefSeq" id="XP_022149592.1">
    <property type="nucleotide sequence ID" value="XM_022293900.1"/>
</dbReference>
<keyword evidence="6" id="KW-0175">Coiled coil</keyword>
<dbReference type="InterPro" id="IPR002100">
    <property type="entry name" value="TF_MADSbox"/>
</dbReference>
<evidence type="ECO:0000256" key="4">
    <source>
        <dbReference type="ARBA" id="ARBA00023163"/>
    </source>
</evidence>
<dbReference type="FunFam" id="3.40.1810.10:FF:000009">
    <property type="entry name" value="agamous-like MADS-box protein AGL11"/>
    <property type="match status" value="1"/>
</dbReference>
<dbReference type="GO" id="GO:0003700">
    <property type="term" value="F:DNA-binding transcription factor activity"/>
    <property type="evidence" value="ECO:0007669"/>
    <property type="project" value="InterPro"/>
</dbReference>
<keyword evidence="3" id="KW-0238">DNA-binding</keyword>
<organism evidence="9 10">
    <name type="scientific">Momordica charantia</name>
    <name type="common">Bitter gourd</name>
    <name type="synonym">Balsam pear</name>
    <dbReference type="NCBI Taxonomy" id="3673"/>
    <lineage>
        <taxon>Eukaryota</taxon>
        <taxon>Viridiplantae</taxon>
        <taxon>Streptophyta</taxon>
        <taxon>Embryophyta</taxon>
        <taxon>Tracheophyta</taxon>
        <taxon>Spermatophyta</taxon>
        <taxon>Magnoliopsida</taxon>
        <taxon>eudicotyledons</taxon>
        <taxon>Gunneridae</taxon>
        <taxon>Pentapetalae</taxon>
        <taxon>rosids</taxon>
        <taxon>fabids</taxon>
        <taxon>Cucurbitales</taxon>
        <taxon>Cucurbitaceae</taxon>
        <taxon>Momordiceae</taxon>
        <taxon>Momordica</taxon>
    </lineage>
</organism>
<dbReference type="PRINTS" id="PR00404">
    <property type="entry name" value="MADSDOMAIN"/>
</dbReference>
<evidence type="ECO:0000256" key="6">
    <source>
        <dbReference type="SAM" id="Coils"/>
    </source>
</evidence>
<dbReference type="SUPFAM" id="SSF55455">
    <property type="entry name" value="SRF-like"/>
    <property type="match status" value="1"/>
</dbReference>
<evidence type="ECO:0000256" key="3">
    <source>
        <dbReference type="ARBA" id="ARBA00023125"/>
    </source>
</evidence>
<dbReference type="SMART" id="SM00432">
    <property type="entry name" value="MADS"/>
    <property type="match status" value="1"/>
</dbReference>
<dbReference type="InterPro" id="IPR002487">
    <property type="entry name" value="TF_Kbox"/>
</dbReference>
<feature type="coiled-coil region" evidence="6">
    <location>
        <begin position="81"/>
        <end position="108"/>
    </location>
</feature>
<evidence type="ECO:0000256" key="5">
    <source>
        <dbReference type="ARBA" id="ARBA00023242"/>
    </source>
</evidence>
<dbReference type="GO" id="GO:0005634">
    <property type="term" value="C:nucleus"/>
    <property type="evidence" value="ECO:0007669"/>
    <property type="project" value="UniProtKB-SubCell"/>
</dbReference>
<protein>
    <submittedName>
        <fullName evidence="10">Agamous-like MADS-box protein AGL1</fullName>
    </submittedName>
</protein>
<accession>A0A6J1D8F2</accession>
<evidence type="ECO:0000313" key="10">
    <source>
        <dbReference type="RefSeq" id="XP_022149592.1"/>
    </source>
</evidence>
<evidence type="ECO:0000259" key="7">
    <source>
        <dbReference type="PROSITE" id="PS50066"/>
    </source>
</evidence>
<keyword evidence="9" id="KW-1185">Reference proteome</keyword>
<evidence type="ECO:0000256" key="2">
    <source>
        <dbReference type="ARBA" id="ARBA00023015"/>
    </source>
</evidence>
<dbReference type="GO" id="GO:0045944">
    <property type="term" value="P:positive regulation of transcription by RNA polymerase II"/>
    <property type="evidence" value="ECO:0007669"/>
    <property type="project" value="InterPro"/>
</dbReference>
<dbReference type="InterPro" id="IPR050142">
    <property type="entry name" value="MADS-box/MEF2_TF"/>
</dbReference>
<feature type="domain" description="MADS-box" evidence="7">
    <location>
        <begin position="1"/>
        <end position="61"/>
    </location>
</feature>
<dbReference type="Pfam" id="PF00319">
    <property type="entry name" value="SRF-TF"/>
    <property type="match status" value="1"/>
</dbReference>
<evidence type="ECO:0000256" key="1">
    <source>
        <dbReference type="ARBA" id="ARBA00004123"/>
    </source>
</evidence>
<dbReference type="Gene3D" id="3.40.1810.10">
    <property type="entry name" value="Transcription factor, MADS-box"/>
    <property type="match status" value="1"/>
</dbReference>
<dbReference type="GeneID" id="111017982"/>
<name>A0A6J1D8F2_MOMCH</name>
<dbReference type="KEGG" id="mcha:111017982"/>
<keyword evidence="2" id="KW-0805">Transcription regulation</keyword>
<comment type="subcellular location">
    <subcellularLocation>
        <location evidence="1">Nucleus</location>
    </subcellularLocation>
</comment>
<evidence type="ECO:0000259" key="8">
    <source>
        <dbReference type="PROSITE" id="PS51297"/>
    </source>
</evidence>
<reference evidence="10" key="1">
    <citation type="submission" date="2025-08" db="UniProtKB">
        <authorList>
            <consortium name="RefSeq"/>
        </authorList>
    </citation>
    <scope>IDENTIFICATION</scope>
    <source>
        <strain evidence="10">OHB3-1</strain>
    </source>
</reference>
<dbReference type="PROSITE" id="PS00350">
    <property type="entry name" value="MADS_BOX_1"/>
    <property type="match status" value="1"/>
</dbReference>
<dbReference type="InterPro" id="IPR033896">
    <property type="entry name" value="MEF2-like_N"/>
</dbReference>
<keyword evidence="5" id="KW-0539">Nucleus</keyword>
<dbReference type="PROSITE" id="PS51297">
    <property type="entry name" value="K_BOX"/>
    <property type="match status" value="1"/>
</dbReference>
<dbReference type="AlphaFoldDB" id="A0A6J1D8F2"/>
<dbReference type="GO" id="GO:0046983">
    <property type="term" value="F:protein dimerization activity"/>
    <property type="evidence" value="ECO:0007669"/>
    <property type="project" value="InterPro"/>
</dbReference>
<dbReference type="GO" id="GO:0048608">
    <property type="term" value="P:reproductive structure development"/>
    <property type="evidence" value="ECO:0007669"/>
    <property type="project" value="UniProtKB-ARBA"/>
</dbReference>
<dbReference type="GO" id="GO:0000977">
    <property type="term" value="F:RNA polymerase II transcription regulatory region sequence-specific DNA binding"/>
    <property type="evidence" value="ECO:0007669"/>
    <property type="project" value="InterPro"/>
</dbReference>
<dbReference type="OrthoDB" id="1898716at2759"/>